<dbReference type="InterPro" id="IPR003305">
    <property type="entry name" value="CenC_carb-bd"/>
</dbReference>
<dbReference type="PANTHER" id="PTHR10963:SF55">
    <property type="entry name" value="GLYCOSIDE HYDROLASE FAMILY 16 PROTEIN"/>
    <property type="match status" value="1"/>
</dbReference>
<keyword evidence="4" id="KW-0732">Signal</keyword>
<dbReference type="Gene3D" id="2.60.120.260">
    <property type="entry name" value="Galactose-binding domain-like"/>
    <property type="match status" value="2"/>
</dbReference>
<evidence type="ECO:0000256" key="4">
    <source>
        <dbReference type="SAM" id="SignalP"/>
    </source>
</evidence>
<dbReference type="PROSITE" id="PS51257">
    <property type="entry name" value="PROKAR_LIPOPROTEIN"/>
    <property type="match status" value="1"/>
</dbReference>
<sequence length="661" mass="71203">MHRARALLTATLALTLGACSSLNAPGTPDKNIVWSDEFNGSRLDLGKWGYQTGNGFQAGNDFVSGWGNSELEFYTDRTDNVQVKDGHLVIRAQKEKYTGLAGKAQQTFDWTSGRIRTAGKFSRAYGKFEIRAKLPTGKGLWPAIWMLPEEPSPYGTWAASGEIDIMEGWGSKPNKVGQTIHYGGMWPGNVYSSQEVTLPAGATVADWHTYTLEWEPGEIRWLVDGTVTTTKKEWWSASKAAPAGSGDLNAWPAPFDQPFYLLLNLAVGGNFDGNPDAGTPDKAEMLVDYVRVSSLPTEKRSPGARPEVKYPWTPSTTPARTALPDGNLIYNGGFDWDAQDPHIQPDTPALQGVTNSAFWTIYKSDGEAALSNDAGALKADITKPGSVNYAVQVRQDGINIERGKRYEVTFDAWAASPRGAMIKVGGGADRGYAAYSGEKQLSLGTTRSTQTFTFDMTATSDTQARLEFNLGAAGAGPVWIDNVRVKAVGTVDLGGRSPTADGNLLYNGTFSQDLSADEGIAGVPRTAYWRAWSNPATGLTSTVEDGKIHLAVTHVDPANNWHVQLNQPGVPLVEGRSYTLTFKARADTARKVGVVVGENGGGYARYLDKVADVGTGEQTYTYTFAASTTNPAAQLQVLGASGAAGDNYHLYFSDFRLTPTP</sequence>
<dbReference type="STRING" id="695939.SAMN00790413_02577"/>
<feature type="signal peptide" evidence="4">
    <location>
        <begin position="1"/>
        <end position="24"/>
    </location>
</feature>
<keyword evidence="7" id="KW-1185">Reference proteome</keyword>
<dbReference type="GO" id="GO:0004553">
    <property type="term" value="F:hydrolase activity, hydrolyzing O-glycosyl compounds"/>
    <property type="evidence" value="ECO:0007669"/>
    <property type="project" value="InterPro"/>
</dbReference>
<dbReference type="PROSITE" id="PS51762">
    <property type="entry name" value="GH16_2"/>
    <property type="match status" value="1"/>
</dbReference>
<dbReference type="InterPro" id="IPR008979">
    <property type="entry name" value="Galactose-bd-like_sf"/>
</dbReference>
<feature type="chain" id="PRO_5012754620" evidence="4">
    <location>
        <begin position="25"/>
        <end position="661"/>
    </location>
</feature>
<gene>
    <name evidence="6" type="ORF">SAMN00790413_02577</name>
</gene>
<dbReference type="Pfam" id="PF02018">
    <property type="entry name" value="CBM_4_9"/>
    <property type="match status" value="2"/>
</dbReference>
<comment type="similarity">
    <text evidence="1">Belongs to the glycosyl hydrolase 16 family.</text>
</comment>
<accession>A0A1W1VNP0</accession>
<evidence type="ECO:0000256" key="3">
    <source>
        <dbReference type="SAM" id="MobiDB-lite"/>
    </source>
</evidence>
<keyword evidence="2" id="KW-0378">Hydrolase</keyword>
<evidence type="ECO:0000256" key="1">
    <source>
        <dbReference type="ARBA" id="ARBA00006865"/>
    </source>
</evidence>
<feature type="region of interest" description="Disordered" evidence="3">
    <location>
        <begin position="297"/>
        <end position="317"/>
    </location>
</feature>
<evidence type="ECO:0000259" key="5">
    <source>
        <dbReference type="PROSITE" id="PS51762"/>
    </source>
</evidence>
<dbReference type="Pfam" id="PF00722">
    <property type="entry name" value="Glyco_hydro_16"/>
    <property type="match status" value="1"/>
</dbReference>
<evidence type="ECO:0000313" key="6">
    <source>
        <dbReference type="EMBL" id="SMB94893.1"/>
    </source>
</evidence>
<name>A0A1W1VNP0_9DEIO</name>
<dbReference type="PANTHER" id="PTHR10963">
    <property type="entry name" value="GLYCOSYL HYDROLASE-RELATED"/>
    <property type="match status" value="1"/>
</dbReference>
<reference evidence="6 7" key="1">
    <citation type="submission" date="2017-04" db="EMBL/GenBank/DDBJ databases">
        <authorList>
            <person name="Afonso C.L."/>
            <person name="Miller P.J."/>
            <person name="Scott M.A."/>
            <person name="Spackman E."/>
            <person name="Goraichik I."/>
            <person name="Dimitrov K.M."/>
            <person name="Suarez D.L."/>
            <person name="Swayne D.E."/>
        </authorList>
    </citation>
    <scope>NUCLEOTIDE SEQUENCE [LARGE SCALE GENOMIC DNA]</scope>
    <source>
        <strain evidence="6 7">KR-140</strain>
    </source>
</reference>
<feature type="domain" description="GH16" evidence="5">
    <location>
        <begin position="20"/>
        <end position="298"/>
    </location>
</feature>
<proteinExistence type="inferred from homology"/>
<dbReference type="OrthoDB" id="9809583at2"/>
<protein>
    <submittedName>
        <fullName evidence="6">Beta-glucanase, GH16 family</fullName>
    </submittedName>
</protein>
<dbReference type="CDD" id="cd08023">
    <property type="entry name" value="GH16_laminarinase_like"/>
    <property type="match status" value="1"/>
</dbReference>
<dbReference type="Proteomes" id="UP000192582">
    <property type="component" value="Unassembled WGS sequence"/>
</dbReference>
<dbReference type="InterPro" id="IPR013320">
    <property type="entry name" value="ConA-like_dom_sf"/>
</dbReference>
<dbReference type="SUPFAM" id="SSF49899">
    <property type="entry name" value="Concanavalin A-like lectins/glucanases"/>
    <property type="match status" value="1"/>
</dbReference>
<dbReference type="SUPFAM" id="SSF49785">
    <property type="entry name" value="Galactose-binding domain-like"/>
    <property type="match status" value="2"/>
</dbReference>
<dbReference type="Gene3D" id="2.60.120.200">
    <property type="match status" value="1"/>
</dbReference>
<dbReference type="GO" id="GO:0005975">
    <property type="term" value="P:carbohydrate metabolic process"/>
    <property type="evidence" value="ECO:0007669"/>
    <property type="project" value="InterPro"/>
</dbReference>
<evidence type="ECO:0000256" key="2">
    <source>
        <dbReference type="ARBA" id="ARBA00022801"/>
    </source>
</evidence>
<dbReference type="AlphaFoldDB" id="A0A1W1VNP0"/>
<dbReference type="InterPro" id="IPR050546">
    <property type="entry name" value="Glycosyl_Hydrlase_16"/>
</dbReference>
<dbReference type="EMBL" id="FWWU01000009">
    <property type="protein sequence ID" value="SMB94893.1"/>
    <property type="molecule type" value="Genomic_DNA"/>
</dbReference>
<dbReference type="InterPro" id="IPR000757">
    <property type="entry name" value="Beta-glucanase-like"/>
</dbReference>
<dbReference type="RefSeq" id="WP_084049815.1">
    <property type="nucleotide sequence ID" value="NZ_FWWU01000009.1"/>
</dbReference>
<organism evidence="6 7">
    <name type="scientific">Deinococcus hopiensis KR-140</name>
    <dbReference type="NCBI Taxonomy" id="695939"/>
    <lineage>
        <taxon>Bacteria</taxon>
        <taxon>Thermotogati</taxon>
        <taxon>Deinococcota</taxon>
        <taxon>Deinococci</taxon>
        <taxon>Deinococcales</taxon>
        <taxon>Deinococcaceae</taxon>
        <taxon>Deinococcus</taxon>
    </lineage>
</organism>
<evidence type="ECO:0000313" key="7">
    <source>
        <dbReference type="Proteomes" id="UP000192582"/>
    </source>
</evidence>